<dbReference type="Pfam" id="PF19656">
    <property type="entry name" value="DUF6159"/>
    <property type="match status" value="1"/>
</dbReference>
<feature type="transmembrane region" description="Helical" evidence="1">
    <location>
        <begin position="139"/>
        <end position="165"/>
    </location>
</feature>
<organism evidence="2 3">
    <name type="scientific">Candidatus Mycobacterium wuenschmannii</name>
    <dbReference type="NCBI Taxonomy" id="3027808"/>
    <lineage>
        <taxon>Bacteria</taxon>
        <taxon>Bacillati</taxon>
        <taxon>Actinomycetota</taxon>
        <taxon>Actinomycetes</taxon>
        <taxon>Mycobacteriales</taxon>
        <taxon>Mycobacteriaceae</taxon>
        <taxon>Mycobacterium</taxon>
    </lineage>
</organism>
<feature type="transmembrane region" description="Helical" evidence="1">
    <location>
        <begin position="21"/>
        <end position="44"/>
    </location>
</feature>
<evidence type="ECO:0000313" key="3">
    <source>
        <dbReference type="Proteomes" id="UP001236585"/>
    </source>
</evidence>
<name>A0ABY8VU61_9MYCO</name>
<sequence>MGRFSRGWALTRRSWDVLRGDASLAVFPILSTIFAALAMVSIWAPTLISRGVFDHQTVERNDPVIYAAGIASAYASTFVALFFNVALAACAARSMRGEDTRVRDGLAAAARRIGPILGWTLVATTFGLLLRAFENRVPLLGKIVAGIAGAAWGIATFFVVPVIALEGTGPLTSLRHSAAIIRARWGEGATGAATIGLVTVGFSLFLGTVSVFAVMFLLMGGQALAGWIVLAVAALLMFAAAVVSATLSQIFRVAVYEFALNGQTPGGFDGPQLQAAFRPA</sequence>
<feature type="transmembrane region" description="Helical" evidence="1">
    <location>
        <begin position="64"/>
        <end position="92"/>
    </location>
</feature>
<protein>
    <submittedName>
        <fullName evidence="2">DUF6159 family protein</fullName>
    </submittedName>
</protein>
<keyword evidence="1" id="KW-0472">Membrane</keyword>
<dbReference type="EMBL" id="CP126981">
    <property type="protein sequence ID" value="WIM87165.1"/>
    <property type="molecule type" value="Genomic_DNA"/>
</dbReference>
<evidence type="ECO:0000313" key="2">
    <source>
        <dbReference type="EMBL" id="WIM87165.1"/>
    </source>
</evidence>
<dbReference type="RefSeq" id="WP_285186790.1">
    <property type="nucleotide sequence ID" value="NZ_CP126981.1"/>
</dbReference>
<feature type="transmembrane region" description="Helical" evidence="1">
    <location>
        <begin position="224"/>
        <end position="247"/>
    </location>
</feature>
<feature type="transmembrane region" description="Helical" evidence="1">
    <location>
        <begin position="113"/>
        <end position="133"/>
    </location>
</feature>
<dbReference type="Proteomes" id="UP001236585">
    <property type="component" value="Chromosome"/>
</dbReference>
<keyword evidence="3" id="KW-1185">Reference proteome</keyword>
<dbReference type="InterPro" id="IPR046157">
    <property type="entry name" value="DUF6159"/>
</dbReference>
<evidence type="ECO:0000256" key="1">
    <source>
        <dbReference type="SAM" id="Phobius"/>
    </source>
</evidence>
<keyword evidence="1" id="KW-0812">Transmembrane</keyword>
<reference evidence="2 3" key="1">
    <citation type="journal article" date="2023" name="Microbiol. Resour. Announc.">
        <title>Complete Genome Sequence of Mycobacterium wuenschmanii, a novel Nontuberculous Mycobacterium Isolated from a captive population of Amazon Milk Frogs.</title>
        <authorList>
            <person name="Hicks J."/>
            <person name="Zeineldin M."/>
            <person name="Ward H."/>
            <person name="Wuenschmann A."/>
            <person name="Camp P."/>
            <person name="Farrell D."/>
            <person name="Lehman K."/>
            <person name="Thacker T."/>
            <person name="Cuthbert E."/>
        </authorList>
    </citation>
    <scope>NUCLEOTIDE SEQUENCE [LARGE SCALE GENOMIC DNA]</scope>
    <source>
        <strain evidence="2 3">Wuenschmanii</strain>
    </source>
</reference>
<gene>
    <name evidence="2" type="ORF">PT015_20235</name>
</gene>
<feature type="transmembrane region" description="Helical" evidence="1">
    <location>
        <begin position="192"/>
        <end position="218"/>
    </location>
</feature>
<accession>A0ABY8VU61</accession>
<keyword evidence="1" id="KW-1133">Transmembrane helix</keyword>
<proteinExistence type="predicted"/>